<organism evidence="1 2">
    <name type="scientific">Stenotrophomonas nitritireducens</name>
    <dbReference type="NCBI Taxonomy" id="83617"/>
    <lineage>
        <taxon>Bacteria</taxon>
        <taxon>Pseudomonadati</taxon>
        <taxon>Pseudomonadota</taxon>
        <taxon>Gammaproteobacteria</taxon>
        <taxon>Lysobacterales</taxon>
        <taxon>Lysobacteraceae</taxon>
        <taxon>Stenotrophomonas</taxon>
    </lineage>
</organism>
<evidence type="ECO:0000313" key="1">
    <source>
        <dbReference type="EMBL" id="MBN8798045.1"/>
    </source>
</evidence>
<dbReference type="InterPro" id="IPR021649">
    <property type="entry name" value="DUF3247"/>
</dbReference>
<dbReference type="AlphaFoldDB" id="A0A9D8KTW4"/>
<sequence>MSRTAPRVYVDQAEIDHLKRLQQELDAELMVELNLRDGTTLVGTLADRPTIQQFRGPDGSEGTNGQIRIDLGRGDIRDLWLDEVAHYTRMGSS</sequence>
<dbReference type="EMBL" id="JAFKMG010000182">
    <property type="protein sequence ID" value="MBN8798045.1"/>
    <property type="molecule type" value="Genomic_DNA"/>
</dbReference>
<accession>A0A9D8KTW4</accession>
<name>A0A9D8KTW4_9GAMM</name>
<dbReference type="Gene3D" id="2.30.30.720">
    <property type="entry name" value="Protein of unknown function (DUF3247)"/>
    <property type="match status" value="1"/>
</dbReference>
<dbReference type="RefSeq" id="WP_273083450.1">
    <property type="nucleotide sequence ID" value="NZ_JAFKME010000008.1"/>
</dbReference>
<reference evidence="1" key="1">
    <citation type="submission" date="2021-02" db="EMBL/GenBank/DDBJ databases">
        <title>Thiocyanate and organic carbon inputs drive convergent selection for specific autotrophic Afipia and Thiobacillus strains within complex microbiomes.</title>
        <authorList>
            <person name="Huddy R.J."/>
            <person name="Sachdeva R."/>
            <person name="Kadzinga F."/>
            <person name="Kantor R.S."/>
            <person name="Harrison S.T.L."/>
            <person name="Banfield J.F."/>
        </authorList>
    </citation>
    <scope>NUCLEOTIDE SEQUENCE</scope>
    <source>
        <strain evidence="1">SCN18_10_11_15_R1_P_69_7</strain>
    </source>
</reference>
<protein>
    <submittedName>
        <fullName evidence="1">DUF3247 family protein</fullName>
    </submittedName>
</protein>
<evidence type="ECO:0000313" key="2">
    <source>
        <dbReference type="Proteomes" id="UP000664815"/>
    </source>
</evidence>
<dbReference type="Pfam" id="PF11607">
    <property type="entry name" value="DUF3247"/>
    <property type="match status" value="1"/>
</dbReference>
<dbReference type="Proteomes" id="UP000664815">
    <property type="component" value="Unassembled WGS sequence"/>
</dbReference>
<comment type="caution">
    <text evidence="1">The sequence shown here is derived from an EMBL/GenBank/DDBJ whole genome shotgun (WGS) entry which is preliminary data.</text>
</comment>
<proteinExistence type="predicted"/>
<gene>
    <name evidence="1" type="ORF">J0H45_01610</name>
</gene>